<evidence type="ECO:0000313" key="2">
    <source>
        <dbReference type="Proteomes" id="UP000299102"/>
    </source>
</evidence>
<organism evidence="1 2">
    <name type="scientific">Eumeta variegata</name>
    <name type="common">Bagworm moth</name>
    <name type="synonym">Eumeta japonica</name>
    <dbReference type="NCBI Taxonomy" id="151549"/>
    <lineage>
        <taxon>Eukaryota</taxon>
        <taxon>Metazoa</taxon>
        <taxon>Ecdysozoa</taxon>
        <taxon>Arthropoda</taxon>
        <taxon>Hexapoda</taxon>
        <taxon>Insecta</taxon>
        <taxon>Pterygota</taxon>
        <taxon>Neoptera</taxon>
        <taxon>Endopterygota</taxon>
        <taxon>Lepidoptera</taxon>
        <taxon>Glossata</taxon>
        <taxon>Ditrysia</taxon>
        <taxon>Tineoidea</taxon>
        <taxon>Psychidae</taxon>
        <taxon>Oiketicinae</taxon>
        <taxon>Eumeta</taxon>
    </lineage>
</organism>
<comment type="caution">
    <text evidence="1">The sequence shown here is derived from an EMBL/GenBank/DDBJ whole genome shotgun (WGS) entry which is preliminary data.</text>
</comment>
<sequence>MWPQAELRRENETRAWPYFFFPATEDELFRLFATLFPRRALGAAPHHGVRNSGEIAIAGAHAHRDPLSADVFDDEILVVRDSVPVSEDVVRILAFARDFTCSVI</sequence>
<dbReference type="AlphaFoldDB" id="A0A4C1YPJ1"/>
<proteinExistence type="predicted"/>
<dbReference type="Proteomes" id="UP000299102">
    <property type="component" value="Unassembled WGS sequence"/>
</dbReference>
<dbReference type="EMBL" id="BGZK01001309">
    <property type="protein sequence ID" value="GBP76923.1"/>
    <property type="molecule type" value="Genomic_DNA"/>
</dbReference>
<name>A0A4C1YPJ1_EUMVA</name>
<protein>
    <submittedName>
        <fullName evidence="1">Uncharacterized protein</fullName>
    </submittedName>
</protein>
<evidence type="ECO:0000313" key="1">
    <source>
        <dbReference type="EMBL" id="GBP76923.1"/>
    </source>
</evidence>
<gene>
    <name evidence="1" type="ORF">EVAR_52612_1</name>
</gene>
<accession>A0A4C1YPJ1</accession>
<keyword evidence="2" id="KW-1185">Reference proteome</keyword>
<reference evidence="1 2" key="1">
    <citation type="journal article" date="2019" name="Commun. Biol.">
        <title>The bagworm genome reveals a unique fibroin gene that provides high tensile strength.</title>
        <authorList>
            <person name="Kono N."/>
            <person name="Nakamura H."/>
            <person name="Ohtoshi R."/>
            <person name="Tomita M."/>
            <person name="Numata K."/>
            <person name="Arakawa K."/>
        </authorList>
    </citation>
    <scope>NUCLEOTIDE SEQUENCE [LARGE SCALE GENOMIC DNA]</scope>
</reference>